<gene>
    <name evidence="2" type="ORF">G3A44_14530</name>
</gene>
<organism evidence="2 3">
    <name type="scientific">Ideonella livida</name>
    <dbReference type="NCBI Taxonomy" id="2707176"/>
    <lineage>
        <taxon>Bacteria</taxon>
        <taxon>Pseudomonadati</taxon>
        <taxon>Pseudomonadota</taxon>
        <taxon>Betaproteobacteria</taxon>
        <taxon>Burkholderiales</taxon>
        <taxon>Sphaerotilaceae</taxon>
        <taxon>Ideonella</taxon>
    </lineage>
</organism>
<dbReference type="PANTHER" id="PTHR43798:SF33">
    <property type="entry name" value="HYDROLASE, PUTATIVE (AFU_ORTHOLOGUE AFUA_2G14860)-RELATED"/>
    <property type="match status" value="1"/>
</dbReference>
<dbReference type="Gene3D" id="3.40.50.1820">
    <property type="entry name" value="alpha/beta hydrolase"/>
    <property type="match status" value="1"/>
</dbReference>
<feature type="domain" description="AB hydrolase-1" evidence="1">
    <location>
        <begin position="47"/>
        <end position="315"/>
    </location>
</feature>
<dbReference type="EMBL" id="JAAGOH010000017">
    <property type="protein sequence ID" value="NDY92402.1"/>
    <property type="molecule type" value="Genomic_DNA"/>
</dbReference>
<name>A0A7C9TL81_9BURK</name>
<dbReference type="InterPro" id="IPR050266">
    <property type="entry name" value="AB_hydrolase_sf"/>
</dbReference>
<protein>
    <submittedName>
        <fullName evidence="2">Alpha/beta hydrolase</fullName>
    </submittedName>
</protein>
<dbReference type="InterPro" id="IPR000073">
    <property type="entry name" value="AB_hydrolase_1"/>
</dbReference>
<dbReference type="InterPro" id="IPR029058">
    <property type="entry name" value="AB_hydrolase_fold"/>
</dbReference>
<dbReference type="PANTHER" id="PTHR43798">
    <property type="entry name" value="MONOACYLGLYCEROL LIPASE"/>
    <property type="match status" value="1"/>
</dbReference>
<reference evidence="2 3" key="1">
    <citation type="submission" date="2020-02" db="EMBL/GenBank/DDBJ databases">
        <title>Ideonella bacterium strain TBM-1.</title>
        <authorList>
            <person name="Chen W.-M."/>
        </authorList>
    </citation>
    <scope>NUCLEOTIDE SEQUENCE [LARGE SCALE GENOMIC DNA]</scope>
    <source>
        <strain evidence="2 3">TBM-1</strain>
    </source>
</reference>
<dbReference type="GO" id="GO:0016787">
    <property type="term" value="F:hydrolase activity"/>
    <property type="evidence" value="ECO:0007669"/>
    <property type="project" value="UniProtKB-KW"/>
</dbReference>
<dbReference type="PRINTS" id="PR00412">
    <property type="entry name" value="EPOXHYDRLASE"/>
</dbReference>
<dbReference type="Pfam" id="PF12697">
    <property type="entry name" value="Abhydrolase_6"/>
    <property type="match status" value="1"/>
</dbReference>
<keyword evidence="2" id="KW-0378">Hydrolase</keyword>
<evidence type="ECO:0000313" key="2">
    <source>
        <dbReference type="EMBL" id="NDY92402.1"/>
    </source>
</evidence>
<dbReference type="InterPro" id="IPR000639">
    <property type="entry name" value="Epox_hydrolase-like"/>
</dbReference>
<comment type="caution">
    <text evidence="2">The sequence shown here is derived from an EMBL/GenBank/DDBJ whole genome shotgun (WGS) entry which is preliminary data.</text>
</comment>
<dbReference type="SUPFAM" id="SSF53474">
    <property type="entry name" value="alpha/beta-Hydrolases"/>
    <property type="match status" value="1"/>
</dbReference>
<evidence type="ECO:0000313" key="3">
    <source>
        <dbReference type="Proteomes" id="UP000484255"/>
    </source>
</evidence>
<proteinExistence type="predicted"/>
<evidence type="ECO:0000259" key="1">
    <source>
        <dbReference type="Pfam" id="PF12697"/>
    </source>
</evidence>
<dbReference type="AlphaFoldDB" id="A0A7C9TL81"/>
<keyword evidence="3" id="KW-1185">Reference proteome</keyword>
<dbReference type="GO" id="GO:0016020">
    <property type="term" value="C:membrane"/>
    <property type="evidence" value="ECO:0007669"/>
    <property type="project" value="TreeGrafter"/>
</dbReference>
<dbReference type="Proteomes" id="UP000484255">
    <property type="component" value="Unassembled WGS sequence"/>
</dbReference>
<dbReference type="RefSeq" id="WP_163458253.1">
    <property type="nucleotide sequence ID" value="NZ_JAAGOH010000017.1"/>
</dbReference>
<sequence>MTAADADAAYTPRRPARHLQVDVRQHWRYHLRAWGDTRLVTPERPALVLCHGYMDVGASFQFLVDALHTLEGEHRYILAVDWRGYGLTEGPPTDHYWFNDYLGDLDALLRHPELGLNAGTQPVDLLGHSMGGNVVMHYAGLRPTHIRRLINLEGFGMPALPADQAPTRLAQWLDDLATPQALRPHDSAASVARRLRLNNPRLPADKADWLATHWARPAQDGQWHILGDAAHKRVHGQPYRVEEVLACWRRITAPLLWVEGDLTEMDQWWKGRYTREEFGQRLAQARHGQGASRQVRLSPAGHMLHHDQPEALAQALQAFLDGSAPA</sequence>
<accession>A0A7C9TL81</accession>